<dbReference type="RefSeq" id="WP_290268872.1">
    <property type="nucleotide sequence ID" value="NZ_JAUFQP010000007.1"/>
</dbReference>
<gene>
    <name evidence="1" type="ORF">ACFFU1_00590</name>
</gene>
<sequence length="100" mass="11489">MKNPPKKPALIPKMFCNIFGHNYKVSKKVTYHVNEYTCSHCKKQLTTSSNGSLIELTPKFKEINSILERIHNSKVAKHSKNNHNPLQELLTLNPKNHVLL</sequence>
<accession>A0ABV5GVY0</accession>
<reference evidence="1 2" key="1">
    <citation type="submission" date="2024-09" db="EMBL/GenBank/DDBJ databases">
        <authorList>
            <person name="Sun Q."/>
            <person name="Mori K."/>
        </authorList>
    </citation>
    <scope>NUCLEOTIDE SEQUENCE [LARGE SCALE GENOMIC DNA]</scope>
    <source>
        <strain evidence="1 2">CECT 8300</strain>
    </source>
</reference>
<protein>
    <submittedName>
        <fullName evidence="1">Uncharacterized protein</fullName>
    </submittedName>
</protein>
<evidence type="ECO:0000313" key="2">
    <source>
        <dbReference type="Proteomes" id="UP001589590"/>
    </source>
</evidence>
<organism evidence="1 2">
    <name type="scientific">Algibacter miyuki</name>
    <dbReference type="NCBI Taxonomy" id="1306933"/>
    <lineage>
        <taxon>Bacteria</taxon>
        <taxon>Pseudomonadati</taxon>
        <taxon>Bacteroidota</taxon>
        <taxon>Flavobacteriia</taxon>
        <taxon>Flavobacteriales</taxon>
        <taxon>Flavobacteriaceae</taxon>
        <taxon>Algibacter</taxon>
    </lineage>
</organism>
<dbReference type="EMBL" id="JBHMFA010000001">
    <property type="protein sequence ID" value="MFB9103376.1"/>
    <property type="molecule type" value="Genomic_DNA"/>
</dbReference>
<comment type="caution">
    <text evidence="1">The sequence shown here is derived from an EMBL/GenBank/DDBJ whole genome shotgun (WGS) entry which is preliminary data.</text>
</comment>
<dbReference type="Proteomes" id="UP001589590">
    <property type="component" value="Unassembled WGS sequence"/>
</dbReference>
<name>A0ABV5GVY0_9FLAO</name>
<keyword evidence="2" id="KW-1185">Reference proteome</keyword>
<evidence type="ECO:0000313" key="1">
    <source>
        <dbReference type="EMBL" id="MFB9103376.1"/>
    </source>
</evidence>
<proteinExistence type="predicted"/>